<dbReference type="EMBL" id="ACZI02000003">
    <property type="protein sequence ID" value="EFV14539.1"/>
    <property type="molecule type" value="Genomic_DNA"/>
</dbReference>
<organism evidence="2 3">
    <name type="scientific">Segniliparus rugosus (strain ATCC BAA-974 / DSM 45345 / CCUG 50838 / CIP 108380 / JCM 13579 / CDC 945)</name>
    <dbReference type="NCBI Taxonomy" id="679197"/>
    <lineage>
        <taxon>Bacteria</taxon>
        <taxon>Bacillati</taxon>
        <taxon>Actinomycetota</taxon>
        <taxon>Actinomycetes</taxon>
        <taxon>Mycobacteriales</taxon>
        <taxon>Segniliparaceae</taxon>
        <taxon>Segniliparus</taxon>
    </lineage>
</organism>
<feature type="compositionally biased region" description="Pro residues" evidence="1">
    <location>
        <begin position="269"/>
        <end position="279"/>
    </location>
</feature>
<feature type="region of interest" description="Disordered" evidence="1">
    <location>
        <begin position="194"/>
        <end position="225"/>
    </location>
</feature>
<protein>
    <recommendedName>
        <fullName evidence="4">Lipoprotein</fullName>
    </recommendedName>
</protein>
<proteinExistence type="predicted"/>
<dbReference type="PROSITE" id="PS51257">
    <property type="entry name" value="PROKAR_LIPOPROTEIN"/>
    <property type="match status" value="1"/>
</dbReference>
<keyword evidence="3" id="KW-1185">Reference proteome</keyword>
<dbReference type="STRING" id="679197.HMPREF9336_00614"/>
<dbReference type="HOGENOM" id="CLU_076355_0_0_11"/>
<dbReference type="RefSeq" id="WP_007467713.1">
    <property type="nucleotide sequence ID" value="NZ_KI391954.1"/>
</dbReference>
<sequence>MMRKSAALILLATLIAGCSPHPPSPDERQPSNDGLYHLPKDTANVRFVWSAEPGIDLTTGPAALVRAYRESYEIAFLNQDLHAAYPGFERATDPKAPARLEVQNSYDRAGFFRPIINNPNPDYMGYHYGTIYFHMLSLRQLDDGSWESRYCEGDYSLFKRQADGKYRYYDQSIWKLDDNFLPEKTSELRQIRFDWEPNNTPSNPAAPSADLEKQPPQSGPLPAPTRDVFDRWRIIRVEPSMALSWKPCYDKMPDSPEKRMQILKSVLDAPPPLPAPVPGWPAAQKG</sequence>
<dbReference type="AlphaFoldDB" id="E5XM94"/>
<reference evidence="2 3" key="1">
    <citation type="journal article" date="2011" name="Stand. Genomic Sci.">
        <title>High quality draft genome sequence of Segniliparus rugosus CDC 945(T)= (ATCC BAA-974(T)).</title>
        <authorList>
            <person name="Earl A.M."/>
            <person name="Desjardins C.A."/>
            <person name="Fitzgerald M.G."/>
            <person name="Arachchi H.M."/>
            <person name="Zeng Q."/>
            <person name="Mehta T."/>
            <person name="Griggs A."/>
            <person name="Birren B.W."/>
            <person name="Toney N.C."/>
            <person name="Carr J."/>
            <person name="Posey J."/>
            <person name="Butler W.R."/>
        </authorList>
    </citation>
    <scope>NUCLEOTIDE SEQUENCE [LARGE SCALE GENOMIC DNA]</scope>
    <source>
        <strain evidence="3">ATCC BAA-974 / DSM 45345 / CCUG 50838 / CIP 108380 / JCM 13579 / CDC 945</strain>
    </source>
</reference>
<dbReference type="OrthoDB" id="4464925at2"/>
<feature type="compositionally biased region" description="Low complexity" evidence="1">
    <location>
        <begin position="197"/>
        <end position="209"/>
    </location>
</feature>
<dbReference type="Proteomes" id="UP000004816">
    <property type="component" value="Unassembled WGS sequence"/>
</dbReference>
<gene>
    <name evidence="2" type="ORF">HMPREF9336_00614</name>
</gene>
<evidence type="ECO:0000313" key="3">
    <source>
        <dbReference type="Proteomes" id="UP000004816"/>
    </source>
</evidence>
<evidence type="ECO:0000256" key="1">
    <source>
        <dbReference type="SAM" id="MobiDB-lite"/>
    </source>
</evidence>
<feature type="region of interest" description="Disordered" evidence="1">
    <location>
        <begin position="266"/>
        <end position="286"/>
    </location>
</feature>
<name>E5XM94_SEGRC</name>
<accession>E5XM94</accession>
<dbReference type="eggNOG" id="ENOG5032I0V">
    <property type="taxonomic scope" value="Bacteria"/>
</dbReference>
<evidence type="ECO:0000313" key="2">
    <source>
        <dbReference type="EMBL" id="EFV14539.1"/>
    </source>
</evidence>
<evidence type="ECO:0008006" key="4">
    <source>
        <dbReference type="Google" id="ProtNLM"/>
    </source>
</evidence>
<comment type="caution">
    <text evidence="2">The sequence shown here is derived from an EMBL/GenBank/DDBJ whole genome shotgun (WGS) entry which is preliminary data.</text>
</comment>